<reference evidence="1" key="2">
    <citation type="submission" date="2021-04" db="EMBL/GenBank/DDBJ databases">
        <authorList>
            <person name="Gilroy R."/>
        </authorList>
    </citation>
    <scope>NUCLEOTIDE SEQUENCE</scope>
    <source>
        <strain evidence="1">ChiSxjej3B15-24422</strain>
    </source>
</reference>
<organism evidence="1 2">
    <name type="scientific">Candidatus Eisenbergiella pullistercoris</name>
    <dbReference type="NCBI Taxonomy" id="2838555"/>
    <lineage>
        <taxon>Bacteria</taxon>
        <taxon>Bacillati</taxon>
        <taxon>Bacillota</taxon>
        <taxon>Clostridia</taxon>
        <taxon>Lachnospirales</taxon>
        <taxon>Lachnospiraceae</taxon>
        <taxon>Eisenbergiella</taxon>
    </lineage>
</organism>
<sequence>MSDRERAMQLLESLPDNKIAYVIGYIQGLAVDRGEAEETEPDEWDLAMIKDAEKESGGPGIPIENLAAELGITL</sequence>
<comment type="caution">
    <text evidence="1">The sequence shown here is derived from an EMBL/GenBank/DDBJ whole genome shotgun (WGS) entry which is preliminary data.</text>
</comment>
<reference evidence="1" key="1">
    <citation type="journal article" date="2021" name="PeerJ">
        <title>Extensive microbial diversity within the chicken gut microbiome revealed by metagenomics and culture.</title>
        <authorList>
            <person name="Gilroy R."/>
            <person name="Ravi A."/>
            <person name="Getino M."/>
            <person name="Pursley I."/>
            <person name="Horton D.L."/>
            <person name="Alikhan N.F."/>
            <person name="Baker D."/>
            <person name="Gharbi K."/>
            <person name="Hall N."/>
            <person name="Watson M."/>
            <person name="Adriaenssens E.M."/>
            <person name="Foster-Nyarko E."/>
            <person name="Jarju S."/>
            <person name="Secka A."/>
            <person name="Antonio M."/>
            <person name="Oren A."/>
            <person name="Chaudhuri R.R."/>
            <person name="La Ragione R."/>
            <person name="Hildebrand F."/>
            <person name="Pallen M.J."/>
        </authorList>
    </citation>
    <scope>NUCLEOTIDE SEQUENCE</scope>
    <source>
        <strain evidence="1">ChiSxjej3B15-24422</strain>
    </source>
</reference>
<protein>
    <submittedName>
        <fullName evidence="1">Uncharacterized protein</fullName>
    </submittedName>
</protein>
<dbReference type="AlphaFoldDB" id="A0A9D2C6P4"/>
<proteinExistence type="predicted"/>
<name>A0A9D2C6P4_9FIRM</name>
<evidence type="ECO:0000313" key="2">
    <source>
        <dbReference type="Proteomes" id="UP000824007"/>
    </source>
</evidence>
<gene>
    <name evidence="1" type="ORF">H9831_08185</name>
</gene>
<evidence type="ECO:0000313" key="1">
    <source>
        <dbReference type="EMBL" id="HIY60638.1"/>
    </source>
</evidence>
<accession>A0A9D2C6P4</accession>
<dbReference type="EMBL" id="DXDD01000102">
    <property type="protein sequence ID" value="HIY60638.1"/>
    <property type="molecule type" value="Genomic_DNA"/>
</dbReference>
<dbReference type="Proteomes" id="UP000824007">
    <property type="component" value="Unassembled WGS sequence"/>
</dbReference>